<dbReference type="Proteomes" id="UP000256328">
    <property type="component" value="Unassembled WGS sequence"/>
</dbReference>
<evidence type="ECO:0000313" key="3">
    <source>
        <dbReference type="EMBL" id="RDW87600.1"/>
    </source>
</evidence>
<evidence type="ECO:0000313" key="4">
    <source>
        <dbReference type="Proteomes" id="UP000256328"/>
    </source>
</evidence>
<feature type="compositionally biased region" description="Polar residues" evidence="2">
    <location>
        <begin position="89"/>
        <end position="99"/>
    </location>
</feature>
<evidence type="ECO:0000256" key="2">
    <source>
        <dbReference type="SAM" id="MobiDB-lite"/>
    </source>
</evidence>
<dbReference type="OrthoDB" id="3535300at2759"/>
<protein>
    <recommendedName>
        <fullName evidence="5">Zn(2)-C6 fungal-type domain-containing protein</fullName>
    </recommendedName>
</protein>
<accession>A0A3D8SMR1</accession>
<proteinExistence type="predicted"/>
<evidence type="ECO:0000256" key="1">
    <source>
        <dbReference type="ARBA" id="ARBA00023242"/>
    </source>
</evidence>
<dbReference type="PANTHER" id="PTHR47785">
    <property type="entry name" value="ZN(II)2CYS6 TRANSCRIPTION FACTOR (EUROFUNG)-RELATED-RELATED"/>
    <property type="match status" value="1"/>
</dbReference>
<dbReference type="PANTHER" id="PTHR47785:SF6">
    <property type="entry name" value="ZN(II)2CYS6 TRANSCRIPTION FACTOR (EUROFUNG)"/>
    <property type="match status" value="1"/>
</dbReference>
<dbReference type="GO" id="GO:0008270">
    <property type="term" value="F:zinc ion binding"/>
    <property type="evidence" value="ECO:0007669"/>
    <property type="project" value="InterPro"/>
</dbReference>
<name>A0A3D8SMR1_9HELO</name>
<dbReference type="CDD" id="cd00067">
    <property type="entry name" value="GAL4"/>
    <property type="match status" value="1"/>
</dbReference>
<dbReference type="InterPro" id="IPR053181">
    <property type="entry name" value="EcdB-like_regulator"/>
</dbReference>
<organism evidence="3 4">
    <name type="scientific">Coleophoma crateriformis</name>
    <dbReference type="NCBI Taxonomy" id="565419"/>
    <lineage>
        <taxon>Eukaryota</taxon>
        <taxon>Fungi</taxon>
        <taxon>Dikarya</taxon>
        <taxon>Ascomycota</taxon>
        <taxon>Pezizomycotina</taxon>
        <taxon>Leotiomycetes</taxon>
        <taxon>Helotiales</taxon>
        <taxon>Dermateaceae</taxon>
        <taxon>Coleophoma</taxon>
    </lineage>
</organism>
<dbReference type="EMBL" id="PDLN01000004">
    <property type="protein sequence ID" value="RDW87600.1"/>
    <property type="molecule type" value="Genomic_DNA"/>
</dbReference>
<dbReference type="CDD" id="cd12148">
    <property type="entry name" value="fungal_TF_MHR"/>
    <property type="match status" value="1"/>
</dbReference>
<sequence>MADRYSERRTLAAMVRTLLTASPENWLGMTVAIGLCDEQRPRCGLCQKLNKICVYQEPKPTKKDNTLGLILDTLNSLNVKVDRVLHPTSPYSTSQNFAPHSSVRLDPRLPPANETADFSSRPSGGHTEHQLFSLEIDDTLNSEISYTPSDTSLGIPSFQVPQRQTTEVHKLLQWPAVQNLLQSEGVDVSRWQGDSKGTEGWLIEVTKAFGYGLPLDRPMDILYADGAELNLNIDGSFTLNKEYVEGLCEAYFQSFHCMYPILDRKLFYVETLPRVVRQSFSEAQEGSSLVLLVLALGSITQGSLTSTPILDSGRDTGIRGGTPERPPGLVFLNEAKRRFGISLTNWSLVNLETCILCSMYYSQISRNMEYWRMSLLSCTMCQSLVKSGEPLKAIEFQGVIGCVLFLKGELGLELPGITAIQDSVPLPIFLSDEIALKDKTDNDFFIEYHFLAQITLRSLINRARNSSRETQGTLLQERAQWPVARATVIEELSTQLENWRLHLPALISFTEDELHDSEAIVADALTQVNSIAMGRIDIRMTLRAILRTRYKYAQYVIWRPYIYQVLHVQKDHSLHNIESSLIALKACTMWPLTFTAFQSQRRLVPHLYEYTHTFFGILILLHTCSLNPILGPIMKNSPAAYEIELSVNHYLSWIRDMKVVHPVAKWAWYLIKVIYKDHAIVQEEQLQDDKMQSGQGLGYSSNF</sequence>
<reference evidence="3 4" key="1">
    <citation type="journal article" date="2018" name="IMA Fungus">
        <title>IMA Genome-F 9: Draft genome sequence of Annulohypoxylon stygium, Aspergillus mulundensis, Berkeleyomyces basicola (syn. Thielaviopsis basicola), Ceratocystis smalleyi, two Cercospora beticola strains, Coleophoma cylindrospora, Fusarium fracticaudum, Phialophora cf. hyalina, and Morchella septimelata.</title>
        <authorList>
            <person name="Wingfield B.D."/>
            <person name="Bills G.F."/>
            <person name="Dong Y."/>
            <person name="Huang W."/>
            <person name="Nel W.J."/>
            <person name="Swalarsk-Parry B.S."/>
            <person name="Vaghefi N."/>
            <person name="Wilken P.M."/>
            <person name="An Z."/>
            <person name="de Beer Z.W."/>
            <person name="De Vos L."/>
            <person name="Chen L."/>
            <person name="Duong T.A."/>
            <person name="Gao Y."/>
            <person name="Hammerbacher A."/>
            <person name="Kikkert J.R."/>
            <person name="Li Y."/>
            <person name="Li H."/>
            <person name="Li K."/>
            <person name="Li Q."/>
            <person name="Liu X."/>
            <person name="Ma X."/>
            <person name="Naidoo K."/>
            <person name="Pethybridge S.J."/>
            <person name="Sun J."/>
            <person name="Steenkamp E.T."/>
            <person name="van der Nest M.A."/>
            <person name="van Wyk S."/>
            <person name="Wingfield M.J."/>
            <person name="Xiong C."/>
            <person name="Yue Q."/>
            <person name="Zhang X."/>
        </authorList>
    </citation>
    <scope>NUCLEOTIDE SEQUENCE [LARGE SCALE GENOMIC DNA]</scope>
    <source>
        <strain evidence="3 4">BP5796</strain>
    </source>
</reference>
<feature type="region of interest" description="Disordered" evidence="2">
    <location>
        <begin position="89"/>
        <end position="127"/>
    </location>
</feature>
<evidence type="ECO:0008006" key="5">
    <source>
        <dbReference type="Google" id="ProtNLM"/>
    </source>
</evidence>
<comment type="caution">
    <text evidence="3">The sequence shown here is derived from an EMBL/GenBank/DDBJ whole genome shotgun (WGS) entry which is preliminary data.</text>
</comment>
<keyword evidence="1" id="KW-0539">Nucleus</keyword>
<dbReference type="AlphaFoldDB" id="A0A3D8SMR1"/>
<dbReference type="InterPro" id="IPR001138">
    <property type="entry name" value="Zn2Cys6_DnaBD"/>
</dbReference>
<keyword evidence="4" id="KW-1185">Reference proteome</keyword>
<dbReference type="GO" id="GO:0000981">
    <property type="term" value="F:DNA-binding transcription factor activity, RNA polymerase II-specific"/>
    <property type="evidence" value="ECO:0007669"/>
    <property type="project" value="InterPro"/>
</dbReference>
<gene>
    <name evidence="3" type="ORF">BP5796_03294</name>
</gene>